<dbReference type="InterPro" id="IPR008753">
    <property type="entry name" value="Peptidase_M13_N"/>
</dbReference>
<dbReference type="CDD" id="cd08662">
    <property type="entry name" value="M13"/>
    <property type="match status" value="1"/>
</dbReference>
<dbReference type="InterPro" id="IPR024079">
    <property type="entry name" value="MetalloPept_cat_dom_sf"/>
</dbReference>
<evidence type="ECO:0000259" key="10">
    <source>
        <dbReference type="Pfam" id="PF05649"/>
    </source>
</evidence>
<keyword evidence="8" id="KW-0732">Signal</keyword>
<evidence type="ECO:0000256" key="8">
    <source>
        <dbReference type="SAM" id="SignalP"/>
    </source>
</evidence>
<evidence type="ECO:0000313" key="12">
    <source>
        <dbReference type="Proteomes" id="UP000054600"/>
    </source>
</evidence>
<evidence type="ECO:0000256" key="5">
    <source>
        <dbReference type="ARBA" id="ARBA00022801"/>
    </source>
</evidence>
<gene>
    <name evidence="11" type="primary">pepO</name>
    <name evidence="11" type="ORF">Lsha_0464</name>
</gene>
<dbReference type="SUPFAM" id="SSF55486">
    <property type="entry name" value="Metalloproteases ('zincins'), catalytic domain"/>
    <property type="match status" value="1"/>
</dbReference>
<keyword evidence="12" id="KW-1185">Reference proteome</keyword>
<evidence type="ECO:0000256" key="4">
    <source>
        <dbReference type="ARBA" id="ARBA00022723"/>
    </source>
</evidence>
<keyword evidence="3" id="KW-0645">Protease</keyword>
<dbReference type="PRINTS" id="PR00786">
    <property type="entry name" value="NEPRILYSIN"/>
</dbReference>
<evidence type="ECO:0000256" key="6">
    <source>
        <dbReference type="ARBA" id="ARBA00022833"/>
    </source>
</evidence>
<sequence length="679" mass="76517">MNIKLKLITLSLLCCSSGFSASSENVVNDKANDALHLDWIDTKVSPAQDFYTYANGNWQKNNPIPPEYASWGSFHIVNEKVQKIIHQMLIQASEDTKAKPGSIEQKVGDFYYSGMDEKSIDQLGITPLKPEFARIDAVKTLPDLQKEIIHLHEIGVDAIFGFGSMQDFKDSTSMIGALMQSGLGLPDRDYYLKDDAKFKQIREAYVKHIAKMFELLGDAPDKAASQAKTVMDIETKLATASMSQVAQRDPHAIYHMMAVNTLDSTYPNFAWTQYLAARGQGDIKNINMAMPEFFTATNQMLSDVSIDDWKVYLRWHLIDSYAAFLSKPFVDQNFKMATVLTGAEKLLPRWKRVVNTENAALGFAIGKMYVDKYFSASSKEKVLEIMKNIRTVLQEDMKTLTWMTPETQTAALKKLDLMEERIGYPSKWWDYSSLKVDRGPYVLNVIRANEFLIKRDLNKIGKPIDRSEWGMTPQTINAYYDPSMNNLNMPAGILQAPFFDPDAPAAVNYGAVGFVMGHEMTHGFDDQGAQFDGQGNLKNWWTPSDLSQFNKATQCISDQYSNYVVDGDLHVQGKLVVGEATADLGGITLAYRAFHRSNDYKTAKTIDGMTPDQQFFLGTAHVWAMNVRPQQLRNQVTTDPHPPAQYRVNGSLANMPQFQAAFNIPDNSPMVKQNRCVIW</sequence>
<feature type="domain" description="Peptidase M13 C-terminal" evidence="9">
    <location>
        <begin position="477"/>
        <end position="677"/>
    </location>
</feature>
<dbReference type="InterPro" id="IPR000718">
    <property type="entry name" value="Peptidase_M13"/>
</dbReference>
<proteinExistence type="inferred from homology"/>
<keyword evidence="7" id="KW-0482">Metalloprotease</keyword>
<keyword evidence="5" id="KW-0378">Hydrolase</keyword>
<dbReference type="PANTHER" id="PTHR11733">
    <property type="entry name" value="ZINC METALLOPROTEASE FAMILY M13 NEPRILYSIN-RELATED"/>
    <property type="match status" value="1"/>
</dbReference>
<comment type="cofactor">
    <cofactor evidence="1">
        <name>Zn(2+)</name>
        <dbReference type="ChEBI" id="CHEBI:29105"/>
    </cofactor>
</comment>
<protein>
    <submittedName>
        <fullName evidence="11">Metallopeptidase PepO, peptidase, M13 family transporter</fullName>
    </submittedName>
</protein>
<dbReference type="OrthoDB" id="9775677at2"/>
<evidence type="ECO:0000256" key="1">
    <source>
        <dbReference type="ARBA" id="ARBA00001947"/>
    </source>
</evidence>
<evidence type="ECO:0000313" key="11">
    <source>
        <dbReference type="EMBL" id="KTD65095.1"/>
    </source>
</evidence>
<dbReference type="PROSITE" id="PS51885">
    <property type="entry name" value="NEPRILYSIN"/>
    <property type="match status" value="1"/>
</dbReference>
<dbReference type="Pfam" id="PF01431">
    <property type="entry name" value="Peptidase_M13"/>
    <property type="match status" value="1"/>
</dbReference>
<reference evidence="11 12" key="1">
    <citation type="submission" date="2015-11" db="EMBL/GenBank/DDBJ databases">
        <title>Genomic analysis of 38 Legionella species identifies large and diverse effector repertoires.</title>
        <authorList>
            <person name="Burstein D."/>
            <person name="Amaro F."/>
            <person name="Zusman T."/>
            <person name="Lifshitz Z."/>
            <person name="Cohen O."/>
            <person name="Gilbert J.A."/>
            <person name="Pupko T."/>
            <person name="Shuman H.A."/>
            <person name="Segal G."/>
        </authorList>
    </citation>
    <scope>NUCLEOTIDE SEQUENCE [LARGE SCALE GENOMIC DNA]</scope>
    <source>
        <strain evidence="11 12">ATCC 49655</strain>
    </source>
</reference>
<accession>A0A0W0Z7J5</accession>
<evidence type="ECO:0000256" key="3">
    <source>
        <dbReference type="ARBA" id="ARBA00022670"/>
    </source>
</evidence>
<keyword evidence="4" id="KW-0479">Metal-binding</keyword>
<dbReference type="STRING" id="1122169.Lsha_0464"/>
<name>A0A0W0Z7J5_9GAMM</name>
<keyword evidence="6" id="KW-0862">Zinc</keyword>
<dbReference type="PATRIC" id="fig|1122169.6.peg.529"/>
<dbReference type="GO" id="GO:0046872">
    <property type="term" value="F:metal ion binding"/>
    <property type="evidence" value="ECO:0007669"/>
    <property type="project" value="UniProtKB-KW"/>
</dbReference>
<comment type="similarity">
    <text evidence="2">Belongs to the peptidase M13 family.</text>
</comment>
<feature type="chain" id="PRO_5006918370" evidence="8">
    <location>
        <begin position="22"/>
        <end position="679"/>
    </location>
</feature>
<dbReference type="Pfam" id="PF05649">
    <property type="entry name" value="Peptidase_M13_N"/>
    <property type="match status" value="1"/>
</dbReference>
<feature type="domain" description="Peptidase M13 N-terminal" evidence="10">
    <location>
        <begin position="46"/>
        <end position="425"/>
    </location>
</feature>
<dbReference type="RefSeq" id="WP_018578471.1">
    <property type="nucleotide sequence ID" value="NZ_KB892435.1"/>
</dbReference>
<organism evidence="11 12">
    <name type="scientific">Legionella shakespearei DSM 23087</name>
    <dbReference type="NCBI Taxonomy" id="1122169"/>
    <lineage>
        <taxon>Bacteria</taxon>
        <taxon>Pseudomonadati</taxon>
        <taxon>Pseudomonadota</taxon>
        <taxon>Gammaproteobacteria</taxon>
        <taxon>Legionellales</taxon>
        <taxon>Legionellaceae</taxon>
        <taxon>Legionella</taxon>
    </lineage>
</organism>
<dbReference type="GO" id="GO:0005886">
    <property type="term" value="C:plasma membrane"/>
    <property type="evidence" value="ECO:0007669"/>
    <property type="project" value="TreeGrafter"/>
</dbReference>
<dbReference type="PANTHER" id="PTHR11733:SF167">
    <property type="entry name" value="FI17812P1-RELATED"/>
    <property type="match status" value="1"/>
</dbReference>
<comment type="caution">
    <text evidence="11">The sequence shown here is derived from an EMBL/GenBank/DDBJ whole genome shotgun (WGS) entry which is preliminary data.</text>
</comment>
<dbReference type="InterPro" id="IPR018497">
    <property type="entry name" value="Peptidase_M13_C"/>
</dbReference>
<dbReference type="GO" id="GO:0004222">
    <property type="term" value="F:metalloendopeptidase activity"/>
    <property type="evidence" value="ECO:0007669"/>
    <property type="project" value="InterPro"/>
</dbReference>
<dbReference type="AlphaFoldDB" id="A0A0W0Z7J5"/>
<evidence type="ECO:0000259" key="9">
    <source>
        <dbReference type="Pfam" id="PF01431"/>
    </source>
</evidence>
<dbReference type="eggNOG" id="COG3590">
    <property type="taxonomic scope" value="Bacteria"/>
</dbReference>
<evidence type="ECO:0000256" key="7">
    <source>
        <dbReference type="ARBA" id="ARBA00023049"/>
    </source>
</evidence>
<dbReference type="Gene3D" id="3.40.390.10">
    <property type="entry name" value="Collagenase (Catalytic Domain)"/>
    <property type="match status" value="1"/>
</dbReference>
<dbReference type="Proteomes" id="UP000054600">
    <property type="component" value="Unassembled WGS sequence"/>
</dbReference>
<evidence type="ECO:0000256" key="2">
    <source>
        <dbReference type="ARBA" id="ARBA00007357"/>
    </source>
</evidence>
<dbReference type="EMBL" id="LNYW01000016">
    <property type="protein sequence ID" value="KTD65095.1"/>
    <property type="molecule type" value="Genomic_DNA"/>
</dbReference>
<feature type="signal peptide" evidence="8">
    <location>
        <begin position="1"/>
        <end position="21"/>
    </location>
</feature>
<dbReference type="Gene3D" id="1.10.1380.10">
    <property type="entry name" value="Neutral endopeptidase , domain2"/>
    <property type="match status" value="1"/>
</dbReference>
<dbReference type="GO" id="GO:0016485">
    <property type="term" value="P:protein processing"/>
    <property type="evidence" value="ECO:0007669"/>
    <property type="project" value="TreeGrafter"/>
</dbReference>
<dbReference type="InterPro" id="IPR042089">
    <property type="entry name" value="Peptidase_M13_dom_2"/>
</dbReference>